<dbReference type="AlphaFoldDB" id="A0A1H8P3G5"/>
<evidence type="ECO:0000256" key="6">
    <source>
        <dbReference type="ARBA" id="ARBA00022989"/>
    </source>
</evidence>
<evidence type="ECO:0000256" key="7">
    <source>
        <dbReference type="ARBA" id="ARBA00023136"/>
    </source>
</evidence>
<evidence type="ECO:0000313" key="9">
    <source>
        <dbReference type="EMBL" id="SEO36083.1"/>
    </source>
</evidence>
<evidence type="ECO:0000256" key="3">
    <source>
        <dbReference type="ARBA" id="ARBA00022475"/>
    </source>
</evidence>
<evidence type="ECO:0000313" key="10">
    <source>
        <dbReference type="Proteomes" id="UP000199300"/>
    </source>
</evidence>
<keyword evidence="6 8" id="KW-1133">Transmembrane helix</keyword>
<keyword evidence="3" id="KW-1003">Cell membrane</keyword>
<dbReference type="GO" id="GO:0008360">
    <property type="term" value="P:regulation of cell shape"/>
    <property type="evidence" value="ECO:0007669"/>
    <property type="project" value="UniProtKB-KW"/>
</dbReference>
<keyword evidence="10" id="KW-1185">Reference proteome</keyword>
<evidence type="ECO:0000256" key="2">
    <source>
        <dbReference type="ARBA" id="ARBA00007776"/>
    </source>
</evidence>
<keyword evidence="7 8" id="KW-0472">Membrane</keyword>
<reference evidence="9 10" key="1">
    <citation type="submission" date="2016-10" db="EMBL/GenBank/DDBJ databases">
        <authorList>
            <person name="de Groot N.N."/>
        </authorList>
    </citation>
    <scope>NUCLEOTIDE SEQUENCE [LARGE SCALE GENOMIC DNA]</scope>
    <source>
        <strain evidence="9 10">CGMCC 1.10434</strain>
    </source>
</reference>
<gene>
    <name evidence="9" type="ORF">SAMN04488134_106186</name>
</gene>
<keyword evidence="5" id="KW-0133">Cell shape</keyword>
<evidence type="ECO:0000256" key="4">
    <source>
        <dbReference type="ARBA" id="ARBA00022692"/>
    </source>
</evidence>
<dbReference type="Proteomes" id="UP000199300">
    <property type="component" value="Unassembled WGS sequence"/>
</dbReference>
<dbReference type="RefSeq" id="WP_091497650.1">
    <property type="nucleotide sequence ID" value="NZ_FODJ01000006.1"/>
</dbReference>
<evidence type="ECO:0000256" key="8">
    <source>
        <dbReference type="SAM" id="Phobius"/>
    </source>
</evidence>
<name>A0A1H8P3G5_9BACI</name>
<dbReference type="InterPro" id="IPR007227">
    <property type="entry name" value="Cell_shape_determining_MreD"/>
</dbReference>
<proteinExistence type="inferred from homology"/>
<dbReference type="EMBL" id="FODJ01000006">
    <property type="protein sequence ID" value="SEO36083.1"/>
    <property type="molecule type" value="Genomic_DNA"/>
</dbReference>
<organism evidence="9 10">
    <name type="scientific">Amphibacillus marinus</name>
    <dbReference type="NCBI Taxonomy" id="872970"/>
    <lineage>
        <taxon>Bacteria</taxon>
        <taxon>Bacillati</taxon>
        <taxon>Bacillota</taxon>
        <taxon>Bacilli</taxon>
        <taxon>Bacillales</taxon>
        <taxon>Bacillaceae</taxon>
        <taxon>Amphibacillus</taxon>
    </lineage>
</organism>
<protein>
    <submittedName>
        <fullName evidence="9">Rod shape-determining protein MreD</fullName>
    </submittedName>
</protein>
<keyword evidence="4 8" id="KW-0812">Transmembrane</keyword>
<feature type="transmembrane region" description="Helical" evidence="8">
    <location>
        <begin position="103"/>
        <end position="127"/>
    </location>
</feature>
<sequence>MSRLYLPFILLLLIALQGTTAAFIPNFLLEHGWIIVFHSVFVFLVLFTLFYDLEHTYYSLFFAILSGVLIDIVYTSVVGVYMFSYAITIYFVHGMRKLLHANFFVALLLTVVGIAMADYVLYFIYLFTGFTNIEALDYFYYRMLPTVLINTLIFLLFYLIFKRKLVKWSELRFEKKGSIN</sequence>
<comment type="subcellular location">
    <subcellularLocation>
        <location evidence="1">Cell membrane</location>
        <topology evidence="1">Multi-pass membrane protein</topology>
    </subcellularLocation>
</comment>
<dbReference type="NCBIfam" id="TIGR03426">
    <property type="entry name" value="shape_MreD"/>
    <property type="match status" value="1"/>
</dbReference>
<feature type="transmembrane region" description="Helical" evidence="8">
    <location>
        <begin position="31"/>
        <end position="51"/>
    </location>
</feature>
<dbReference type="Pfam" id="PF04093">
    <property type="entry name" value="MreD"/>
    <property type="match status" value="1"/>
</dbReference>
<feature type="transmembrane region" description="Helical" evidence="8">
    <location>
        <begin position="58"/>
        <end position="83"/>
    </location>
</feature>
<evidence type="ECO:0000256" key="1">
    <source>
        <dbReference type="ARBA" id="ARBA00004651"/>
    </source>
</evidence>
<accession>A0A1H8P3G5</accession>
<dbReference type="GO" id="GO:0005886">
    <property type="term" value="C:plasma membrane"/>
    <property type="evidence" value="ECO:0007669"/>
    <property type="project" value="UniProtKB-SubCell"/>
</dbReference>
<feature type="transmembrane region" description="Helical" evidence="8">
    <location>
        <begin position="139"/>
        <end position="161"/>
    </location>
</feature>
<comment type="similarity">
    <text evidence="2">Belongs to the MreD family.</text>
</comment>
<evidence type="ECO:0000256" key="5">
    <source>
        <dbReference type="ARBA" id="ARBA00022960"/>
    </source>
</evidence>
<dbReference type="OrthoDB" id="1653857at2"/>
<dbReference type="STRING" id="872970.SAMN04488134_106186"/>